<keyword evidence="3" id="KW-1185">Reference proteome</keyword>
<dbReference type="EMBL" id="APWK03000027">
    <property type="protein sequence ID" value="PHH54433.1"/>
    <property type="molecule type" value="Genomic_DNA"/>
</dbReference>
<feature type="region of interest" description="Disordered" evidence="1">
    <location>
        <begin position="116"/>
        <end position="150"/>
    </location>
</feature>
<feature type="compositionally biased region" description="Basic and acidic residues" evidence="1">
    <location>
        <begin position="130"/>
        <end position="142"/>
    </location>
</feature>
<comment type="caution">
    <text evidence="2">The sequence shown here is derived from an EMBL/GenBank/DDBJ whole genome shotgun (WGS) entry which is preliminary data.</text>
</comment>
<evidence type="ECO:0000313" key="2">
    <source>
        <dbReference type="EMBL" id="PHH54433.1"/>
    </source>
</evidence>
<reference evidence="2 3" key="1">
    <citation type="journal article" date="2013" name="Fungal Biol.">
        <title>Analysis of microsatellite markers in the genome of the plant pathogen Ceratocystis fimbriata.</title>
        <authorList>
            <person name="Simpson M.C."/>
            <person name="Wilken P.M."/>
            <person name="Coetzee M.P."/>
            <person name="Wingfield M.J."/>
            <person name="Wingfield B.D."/>
        </authorList>
    </citation>
    <scope>NUCLEOTIDE SEQUENCE [LARGE SCALE GENOMIC DNA]</scope>
    <source>
        <strain evidence="2 3">CBS 114723</strain>
    </source>
</reference>
<dbReference type="Proteomes" id="UP000222788">
    <property type="component" value="Unassembled WGS sequence"/>
</dbReference>
<proteinExistence type="predicted"/>
<protein>
    <submittedName>
        <fullName evidence="2">Uncharacterized protein</fullName>
    </submittedName>
</protein>
<sequence>MSVQAMSAGPPPHIKLHHESNIRRAVTFNDPFQTEHAYLQQPRTFEDPNSIQLVSSAPDIPSGRISDVEYPFWVKNCTKAVPYDSKAYAGAHRSYSLANIRPESCHRRNSSITILSPPVVPSRTSTSSDTRSKKSDLERIRDASPPPTSLQVKMHADVSWNYRAIFEVFAPSERSLK</sequence>
<dbReference type="AlphaFoldDB" id="A0A2C5XAW4"/>
<reference evidence="2 3" key="2">
    <citation type="journal article" date="2013" name="IMA Fungus">
        <title>IMA Genome-F 1: Ceratocystis fimbriata: Draft nuclear genome sequence for the plant pathogen, Ceratocystis fimbriata.</title>
        <authorList>
            <person name="Wilken P.M."/>
            <person name="Steenkamp E.T."/>
            <person name="Wingfield M.J."/>
            <person name="de Beer Z.W."/>
            <person name="Wingfield B.D."/>
        </authorList>
    </citation>
    <scope>NUCLEOTIDE SEQUENCE [LARGE SCALE GENOMIC DNA]</scope>
    <source>
        <strain evidence="2 3">CBS 114723</strain>
    </source>
</reference>
<organism evidence="2 3">
    <name type="scientific">Ceratocystis fimbriata CBS 114723</name>
    <dbReference type="NCBI Taxonomy" id="1035309"/>
    <lineage>
        <taxon>Eukaryota</taxon>
        <taxon>Fungi</taxon>
        <taxon>Dikarya</taxon>
        <taxon>Ascomycota</taxon>
        <taxon>Pezizomycotina</taxon>
        <taxon>Sordariomycetes</taxon>
        <taxon>Hypocreomycetidae</taxon>
        <taxon>Microascales</taxon>
        <taxon>Ceratocystidaceae</taxon>
        <taxon>Ceratocystis</taxon>
    </lineage>
</organism>
<gene>
    <name evidence="2" type="ORF">CFIMG_007939RA00001</name>
</gene>
<name>A0A2C5XAW4_9PEZI</name>
<accession>A0A2C5XAW4</accession>
<evidence type="ECO:0000313" key="3">
    <source>
        <dbReference type="Proteomes" id="UP000222788"/>
    </source>
</evidence>
<evidence type="ECO:0000256" key="1">
    <source>
        <dbReference type="SAM" id="MobiDB-lite"/>
    </source>
</evidence>